<evidence type="ECO:0000259" key="4">
    <source>
        <dbReference type="Pfam" id="PF00294"/>
    </source>
</evidence>
<protein>
    <submittedName>
        <fullName evidence="5">Kinase, PfkB family</fullName>
    </submittedName>
</protein>
<evidence type="ECO:0000256" key="1">
    <source>
        <dbReference type="ARBA" id="ARBA00010688"/>
    </source>
</evidence>
<organism evidence="5 6">
    <name type="scientific">Salmonella enteritidis (strain 2009K0958)</name>
    <dbReference type="NCBI Taxonomy" id="1192586"/>
    <lineage>
        <taxon>Bacteria</taxon>
        <taxon>Pseudomonadati</taxon>
        <taxon>Pseudomonadota</taxon>
        <taxon>Gammaproteobacteria</taxon>
        <taxon>Enterobacterales</taxon>
        <taxon>Enterobacteriaceae</taxon>
        <taxon>Salmonella</taxon>
    </lineage>
</organism>
<dbReference type="Pfam" id="PF00294">
    <property type="entry name" value="PfkB"/>
    <property type="match status" value="1"/>
</dbReference>
<comment type="similarity">
    <text evidence="1">Belongs to the carbohydrate kinase PfkB family.</text>
</comment>
<dbReference type="SUPFAM" id="SSF53613">
    <property type="entry name" value="Ribokinase-like"/>
    <property type="match status" value="1"/>
</dbReference>
<dbReference type="PANTHER" id="PTHR43085:SF41">
    <property type="entry name" value="FRUCTOSELYSINE 6-KINASE"/>
    <property type="match status" value="1"/>
</dbReference>
<dbReference type="InterPro" id="IPR011611">
    <property type="entry name" value="PfkB_dom"/>
</dbReference>
<dbReference type="EMBL" id="ATFT01000002">
    <property type="protein sequence ID" value="EPI77116.1"/>
    <property type="molecule type" value="Genomic_DNA"/>
</dbReference>
<dbReference type="FunFam" id="3.40.1190.20:FF:000048">
    <property type="entry name" value="Fructoselysine 6-kinase"/>
    <property type="match status" value="1"/>
</dbReference>
<keyword evidence="3 5" id="KW-0418">Kinase</keyword>
<dbReference type="GO" id="GO:0016301">
    <property type="term" value="F:kinase activity"/>
    <property type="evidence" value="ECO:0007669"/>
    <property type="project" value="UniProtKB-KW"/>
</dbReference>
<sequence>MMSISVLGIGDNVVDKYLHSGIMYPGGNALNFAVYAKLADIPSAFMGAFGNDDAAQHVQDVLHQLQIDISHSRHYTGENGYACIRLSHGDRQFVASNKNGVLREHPFSLSDDDLRYISQFTLVHSSINGHLESELEKIKQQTVLLSFDFSGRGTDDYFKKVCPWVDYGFISCSGLSPDEIKIKLNKLYRYGCRHIIATCGHEKVYYFSGADYLEWQPAYIEPVDTLGAGDAFLTGFLLSILQSGMAEPDKESVLRAMRQGGKSAAQVLSHYGAFGFGKPFAQ</sequence>
<evidence type="ECO:0000256" key="2">
    <source>
        <dbReference type="ARBA" id="ARBA00022679"/>
    </source>
</evidence>
<keyword evidence="2" id="KW-0808">Transferase</keyword>
<proteinExistence type="inferred from homology"/>
<dbReference type="AlphaFoldDB" id="A0A656IQL2"/>
<comment type="caution">
    <text evidence="5">The sequence shown here is derived from an EMBL/GenBank/DDBJ whole genome shotgun (WGS) entry which is preliminary data.</text>
</comment>
<evidence type="ECO:0000313" key="6">
    <source>
        <dbReference type="Proteomes" id="UP000014535"/>
    </source>
</evidence>
<evidence type="ECO:0000256" key="3">
    <source>
        <dbReference type="ARBA" id="ARBA00022777"/>
    </source>
</evidence>
<accession>A0A656IQL2</accession>
<dbReference type="Gene3D" id="3.40.1190.20">
    <property type="match status" value="1"/>
</dbReference>
<gene>
    <name evidence="5" type="ORF">A673_00124</name>
</gene>
<reference evidence="5 6" key="1">
    <citation type="submission" date="2013-04" db="EMBL/GenBank/DDBJ databases">
        <authorList>
            <person name="McClelland M."/>
            <person name="Porwollik S."/>
            <person name="Desai P."/>
            <person name="Cheng P."/>
            <person name="Wollam A."/>
            <person name="Pepin K."/>
            <person name="Palsikar V.B."/>
            <person name="Fulton L."/>
            <person name="Fulton R."/>
            <person name="Delehaunty K."/>
            <person name="Fronick C."/>
            <person name="Godfrey J."/>
            <person name="Waligorski J."/>
            <person name="Appelbaum E."/>
            <person name="Tomlinson C."/>
            <person name="Warren W."/>
            <person name="Sodergren E."/>
            <person name="Weinstock G."/>
            <person name="Wilson R.K."/>
        </authorList>
    </citation>
    <scope>NUCLEOTIDE SEQUENCE [LARGE SCALE GENOMIC DNA]</scope>
    <source>
        <strain evidence="5 6">2009K0958</strain>
    </source>
</reference>
<evidence type="ECO:0000313" key="5">
    <source>
        <dbReference type="EMBL" id="EPI77116.1"/>
    </source>
</evidence>
<dbReference type="PANTHER" id="PTHR43085">
    <property type="entry name" value="HEXOKINASE FAMILY MEMBER"/>
    <property type="match status" value="1"/>
</dbReference>
<dbReference type="InterPro" id="IPR029056">
    <property type="entry name" value="Ribokinase-like"/>
</dbReference>
<name>A0A656IQL2_SALE2</name>
<dbReference type="Proteomes" id="UP000014535">
    <property type="component" value="Unassembled WGS sequence"/>
</dbReference>
<dbReference type="CDD" id="cd01940">
    <property type="entry name" value="Fructoselysine_kinase_like"/>
    <property type="match status" value="1"/>
</dbReference>
<feature type="domain" description="Carbohydrate kinase PfkB" evidence="4">
    <location>
        <begin position="18"/>
        <end position="273"/>
    </location>
</feature>
<dbReference type="InterPro" id="IPR050306">
    <property type="entry name" value="PfkB_Carbo_kinase"/>
</dbReference>